<evidence type="ECO:0000313" key="25">
    <source>
        <dbReference type="Proteomes" id="UP001302429"/>
    </source>
</evidence>
<keyword evidence="15 19" id="KW-0408">Iron</keyword>
<evidence type="ECO:0000256" key="3">
    <source>
        <dbReference type="ARBA" id="ARBA00004673"/>
    </source>
</evidence>
<feature type="transmembrane region" description="Helical" evidence="22">
    <location>
        <begin position="224"/>
        <end position="248"/>
    </location>
</feature>
<comment type="cofactor">
    <cofactor evidence="19">
        <name>Cu(2+)</name>
        <dbReference type="ChEBI" id="CHEBI:29036"/>
    </cofactor>
    <text evidence="19">Binds 1 copper ion per subunit, denoted as copper B.</text>
</comment>
<dbReference type="PROSITE" id="PS00077">
    <property type="entry name" value="COX1_CUB"/>
    <property type="match status" value="1"/>
</dbReference>
<dbReference type="EC" id="7.1.1.9" evidence="5"/>
<feature type="binding site" evidence="19">
    <location>
        <position position="321"/>
    </location>
    <ligand>
        <name>Cu cation</name>
        <dbReference type="ChEBI" id="CHEBI:23378"/>
        <label>B</label>
    </ligand>
</feature>
<feature type="transmembrane region" description="Helical" evidence="22">
    <location>
        <begin position="268"/>
        <end position="289"/>
    </location>
</feature>
<dbReference type="CDD" id="cd01661">
    <property type="entry name" value="cbb3_Oxidase_I"/>
    <property type="match status" value="1"/>
</dbReference>
<dbReference type="KEGG" id="acoa:RB602_01080"/>
<keyword evidence="7" id="KW-1003">Cell membrane</keyword>
<evidence type="ECO:0000256" key="5">
    <source>
        <dbReference type="ARBA" id="ARBA00012949"/>
    </source>
</evidence>
<evidence type="ECO:0000256" key="19">
    <source>
        <dbReference type="PIRSR" id="PIRSR604677-50"/>
    </source>
</evidence>
<feature type="transmembrane region" description="Helical" evidence="22">
    <location>
        <begin position="449"/>
        <end position="473"/>
    </location>
</feature>
<dbReference type="GO" id="GO:0005886">
    <property type="term" value="C:plasma membrane"/>
    <property type="evidence" value="ECO:0007669"/>
    <property type="project" value="UniProtKB-SubCell"/>
</dbReference>
<comment type="cofactor">
    <cofactor evidence="1">
        <name>heme b</name>
        <dbReference type="ChEBI" id="CHEBI:60344"/>
    </cofactor>
</comment>
<evidence type="ECO:0000256" key="6">
    <source>
        <dbReference type="ARBA" id="ARBA00022448"/>
    </source>
</evidence>
<feature type="transmembrane region" description="Helical" evidence="22">
    <location>
        <begin position="301"/>
        <end position="318"/>
    </location>
</feature>
<feature type="transmembrane region" description="Helical" evidence="22">
    <location>
        <begin position="155"/>
        <end position="178"/>
    </location>
</feature>
<dbReference type="FunFam" id="1.20.210.10:FF:000005">
    <property type="entry name" value="Cytochrome c oxidase, cbb3-type, subunit I"/>
    <property type="match status" value="1"/>
</dbReference>
<feature type="region of interest" description="Disordered" evidence="21">
    <location>
        <begin position="531"/>
        <end position="554"/>
    </location>
</feature>
<feature type="transmembrane region" description="Helical" evidence="22">
    <location>
        <begin position="123"/>
        <end position="143"/>
    </location>
</feature>
<dbReference type="PANTHER" id="PTHR10422">
    <property type="entry name" value="CYTOCHROME C OXIDASE SUBUNIT 1"/>
    <property type="match status" value="1"/>
</dbReference>
<evidence type="ECO:0000256" key="17">
    <source>
        <dbReference type="ARBA" id="ARBA00023136"/>
    </source>
</evidence>
<keyword evidence="12" id="KW-1278">Translocase</keyword>
<feature type="transmembrane region" description="Helical" evidence="22">
    <location>
        <begin position="338"/>
        <end position="358"/>
    </location>
</feature>
<reference evidence="24 25" key="1">
    <citation type="submission" date="2023-10" db="EMBL/GenBank/DDBJ databases">
        <title>Complete genome sequence of a Sphingomonadaceae bacterium.</title>
        <authorList>
            <person name="Yan C."/>
        </authorList>
    </citation>
    <scope>NUCLEOTIDE SEQUENCE [LARGE SCALE GENOMIC DNA]</scope>
    <source>
        <strain evidence="24 25">SCSIO 66989</strain>
    </source>
</reference>
<feature type="transmembrane region" description="Helical" evidence="22">
    <location>
        <begin position="35"/>
        <end position="57"/>
    </location>
</feature>
<organism evidence="24 25">
    <name type="scientific">Alterisphingorhabdus coralli</name>
    <dbReference type="NCBI Taxonomy" id="3071408"/>
    <lineage>
        <taxon>Bacteria</taxon>
        <taxon>Pseudomonadati</taxon>
        <taxon>Pseudomonadota</taxon>
        <taxon>Alphaproteobacteria</taxon>
        <taxon>Sphingomonadales</taxon>
        <taxon>Sphingomonadaceae</taxon>
        <taxon>Alterisphingorhabdus (ex Yan et al. 2024)</taxon>
    </lineage>
</organism>
<feature type="binding site" evidence="19">
    <location>
        <position position="271"/>
    </location>
    <ligand>
        <name>Cu cation</name>
        <dbReference type="ChEBI" id="CHEBI:23378"/>
        <label>B</label>
    </ligand>
</feature>
<dbReference type="GO" id="GO:0015990">
    <property type="term" value="P:electron transport coupled proton transport"/>
    <property type="evidence" value="ECO:0007669"/>
    <property type="project" value="TreeGrafter"/>
</dbReference>
<evidence type="ECO:0000256" key="14">
    <source>
        <dbReference type="ARBA" id="ARBA00022989"/>
    </source>
</evidence>
<evidence type="ECO:0000256" key="4">
    <source>
        <dbReference type="ARBA" id="ARBA00009578"/>
    </source>
</evidence>
<evidence type="ECO:0000256" key="1">
    <source>
        <dbReference type="ARBA" id="ARBA00001970"/>
    </source>
</evidence>
<dbReference type="NCBIfam" id="TIGR00780">
    <property type="entry name" value="ccoN"/>
    <property type="match status" value="1"/>
</dbReference>
<keyword evidence="13 20" id="KW-0249">Electron transport</keyword>
<evidence type="ECO:0000256" key="8">
    <source>
        <dbReference type="ARBA" id="ARBA00022617"/>
    </source>
</evidence>
<dbReference type="EMBL" id="CP136594">
    <property type="protein sequence ID" value="WOE75338.1"/>
    <property type="molecule type" value="Genomic_DNA"/>
</dbReference>
<dbReference type="RefSeq" id="WP_317082154.1">
    <property type="nucleotide sequence ID" value="NZ_CP136594.1"/>
</dbReference>
<evidence type="ECO:0000256" key="10">
    <source>
        <dbReference type="ARBA" id="ARBA00022692"/>
    </source>
</evidence>
<evidence type="ECO:0000256" key="22">
    <source>
        <dbReference type="SAM" id="Phobius"/>
    </source>
</evidence>
<feature type="binding site" evidence="19">
    <location>
        <position position="322"/>
    </location>
    <ligand>
        <name>Cu cation</name>
        <dbReference type="ChEBI" id="CHEBI:23378"/>
        <label>B</label>
    </ligand>
</feature>
<feature type="transmembrane region" description="Helical" evidence="22">
    <location>
        <begin position="78"/>
        <end position="103"/>
    </location>
</feature>
<feature type="transmembrane region" description="Helical" evidence="22">
    <location>
        <begin position="493"/>
        <end position="520"/>
    </location>
</feature>
<dbReference type="SUPFAM" id="SSF81442">
    <property type="entry name" value="Cytochrome c oxidase subunit I-like"/>
    <property type="match status" value="1"/>
</dbReference>
<evidence type="ECO:0000256" key="11">
    <source>
        <dbReference type="ARBA" id="ARBA00022723"/>
    </source>
</evidence>
<feature type="binding site" description="axial binding residue" evidence="19">
    <location>
        <position position="409"/>
    </location>
    <ligand>
        <name>heme b</name>
        <dbReference type="ChEBI" id="CHEBI:60344"/>
        <label>2; high-spin</label>
    </ligand>
    <ligandPart>
        <name>Fe</name>
        <dbReference type="ChEBI" id="CHEBI:18248"/>
    </ligandPart>
</feature>
<dbReference type="GO" id="GO:0022904">
    <property type="term" value="P:respiratory electron transport chain"/>
    <property type="evidence" value="ECO:0007669"/>
    <property type="project" value="TreeGrafter"/>
</dbReference>
<evidence type="ECO:0000256" key="15">
    <source>
        <dbReference type="ARBA" id="ARBA00023004"/>
    </source>
</evidence>
<evidence type="ECO:0000259" key="23">
    <source>
        <dbReference type="PROSITE" id="PS50855"/>
    </source>
</evidence>
<comment type="catalytic activity">
    <reaction evidence="18">
        <text>4 Fe(II)-[cytochrome c] + O2 + 8 H(+)(in) = 4 Fe(III)-[cytochrome c] + 2 H2O + 4 H(+)(out)</text>
        <dbReference type="Rhea" id="RHEA:11436"/>
        <dbReference type="Rhea" id="RHEA-COMP:10350"/>
        <dbReference type="Rhea" id="RHEA-COMP:14399"/>
        <dbReference type="ChEBI" id="CHEBI:15377"/>
        <dbReference type="ChEBI" id="CHEBI:15378"/>
        <dbReference type="ChEBI" id="CHEBI:15379"/>
        <dbReference type="ChEBI" id="CHEBI:29033"/>
        <dbReference type="ChEBI" id="CHEBI:29034"/>
        <dbReference type="EC" id="7.1.1.9"/>
    </reaction>
</comment>
<proteinExistence type="inferred from homology"/>
<dbReference type="GO" id="GO:0004129">
    <property type="term" value="F:cytochrome-c oxidase activity"/>
    <property type="evidence" value="ECO:0007669"/>
    <property type="project" value="UniProtKB-EC"/>
</dbReference>
<evidence type="ECO:0000256" key="12">
    <source>
        <dbReference type="ARBA" id="ARBA00022967"/>
    </source>
</evidence>
<comment type="subcellular location">
    <subcellularLocation>
        <location evidence="2">Cell membrane</location>
        <topology evidence="2">Multi-pass membrane protein</topology>
    </subcellularLocation>
</comment>
<evidence type="ECO:0000256" key="13">
    <source>
        <dbReference type="ARBA" id="ARBA00022982"/>
    </source>
</evidence>
<dbReference type="PROSITE" id="PS50855">
    <property type="entry name" value="COX1"/>
    <property type="match status" value="1"/>
</dbReference>
<gene>
    <name evidence="24" type="primary">ccoN</name>
    <name evidence="24" type="ORF">RB602_01080</name>
</gene>
<keyword evidence="9 20" id="KW-0679">Respiratory chain</keyword>
<comment type="similarity">
    <text evidence="4 20">Belongs to the heme-copper respiratory oxidase family.</text>
</comment>
<evidence type="ECO:0000256" key="2">
    <source>
        <dbReference type="ARBA" id="ARBA00004651"/>
    </source>
</evidence>
<evidence type="ECO:0000256" key="7">
    <source>
        <dbReference type="ARBA" id="ARBA00022475"/>
    </source>
</evidence>
<dbReference type="InterPro" id="IPR036927">
    <property type="entry name" value="Cyt_c_oxase-like_su1_sf"/>
</dbReference>
<dbReference type="GO" id="GO:0009060">
    <property type="term" value="P:aerobic respiration"/>
    <property type="evidence" value="ECO:0007669"/>
    <property type="project" value="InterPro"/>
</dbReference>
<comment type="pathway">
    <text evidence="3">Energy metabolism; oxidative phosphorylation.</text>
</comment>
<keyword evidence="25" id="KW-1185">Reference proteome</keyword>
<evidence type="ECO:0000313" key="24">
    <source>
        <dbReference type="EMBL" id="WOE75338.1"/>
    </source>
</evidence>
<keyword evidence="16" id="KW-0186">Copper</keyword>
<feature type="binding site" description="axial binding residue" evidence="19">
    <location>
        <position position="122"/>
    </location>
    <ligand>
        <name>heme b</name>
        <dbReference type="ChEBI" id="CHEBI:60344"/>
        <label>1; low-spin</label>
    </ligand>
    <ligandPart>
        <name>Fe</name>
        <dbReference type="ChEBI" id="CHEBI:18248"/>
    </ligandPart>
</feature>
<comment type="cofactor">
    <cofactor evidence="19">
        <name>heme</name>
        <dbReference type="ChEBI" id="CHEBI:30413"/>
    </cofactor>
    <text evidence="19">Binds 2 heme groups per subunit, denoted as high- and low-spin.</text>
</comment>
<dbReference type="InterPro" id="IPR023616">
    <property type="entry name" value="Cyt_c_oxase-like_su1_dom"/>
</dbReference>
<keyword evidence="14 22" id="KW-1133">Transmembrane helix</keyword>
<feature type="transmembrane region" description="Helical" evidence="22">
    <location>
        <begin position="190"/>
        <end position="212"/>
    </location>
</feature>
<keyword evidence="8 19" id="KW-0349">Heme</keyword>
<feature type="domain" description="Cytochrome oxidase subunit I profile" evidence="23">
    <location>
        <begin position="80"/>
        <end position="554"/>
    </location>
</feature>
<keyword evidence="17 22" id="KW-0472">Membrane</keyword>
<dbReference type="InterPro" id="IPR000883">
    <property type="entry name" value="Cyt_C_Oxase_1"/>
</dbReference>
<feature type="compositionally biased region" description="Basic and acidic residues" evidence="21">
    <location>
        <begin position="531"/>
        <end position="544"/>
    </location>
</feature>
<dbReference type="InterPro" id="IPR023615">
    <property type="entry name" value="Cyt_c_Oxase_su1_BS"/>
</dbReference>
<keyword evidence="11 19" id="KW-0479">Metal-binding</keyword>
<feature type="binding site" description="axial binding residue" evidence="19">
    <location>
        <position position="411"/>
    </location>
    <ligand>
        <name>heme b</name>
        <dbReference type="ChEBI" id="CHEBI:60344"/>
        <label>1; low-spin</label>
    </ligand>
    <ligandPart>
        <name>Fe</name>
        <dbReference type="ChEBI" id="CHEBI:18248"/>
    </ligandPart>
</feature>
<dbReference type="PANTHER" id="PTHR10422:SF29">
    <property type="entry name" value="CYTOCHROME C OXIDASE SUBUNIT 1 HOMOLOG, BACTEROID"/>
    <property type="match status" value="1"/>
</dbReference>
<dbReference type="Proteomes" id="UP001302429">
    <property type="component" value="Chromosome"/>
</dbReference>
<evidence type="ECO:0000256" key="20">
    <source>
        <dbReference type="RuleBase" id="RU000370"/>
    </source>
</evidence>
<protein>
    <recommendedName>
        <fullName evidence="5">cytochrome-c oxidase</fullName>
        <ecNumber evidence="5">7.1.1.9</ecNumber>
    </recommendedName>
</protein>
<dbReference type="InterPro" id="IPR004677">
    <property type="entry name" value="Cyt_c_oxidase_cbb3_su1"/>
</dbReference>
<dbReference type="GO" id="GO:0020037">
    <property type="term" value="F:heme binding"/>
    <property type="evidence" value="ECO:0007669"/>
    <property type="project" value="InterPro"/>
</dbReference>
<evidence type="ECO:0000256" key="21">
    <source>
        <dbReference type="SAM" id="MobiDB-lite"/>
    </source>
</evidence>
<keyword evidence="10 20" id="KW-0812">Transmembrane</keyword>
<name>A0AA97F8P2_9SPHN</name>
<keyword evidence="6 20" id="KW-0813">Transport</keyword>
<feature type="transmembrane region" description="Helical" evidence="22">
    <location>
        <begin position="406"/>
        <end position="429"/>
    </location>
</feature>
<dbReference type="AlphaFoldDB" id="A0AA97F8P2"/>
<dbReference type="GO" id="GO:0046872">
    <property type="term" value="F:metal ion binding"/>
    <property type="evidence" value="ECO:0007669"/>
    <property type="project" value="UniProtKB-KW"/>
</dbReference>
<sequence length="554" mass="62126">METLVLKSGGWFLLALLALAAAVFAVDTGFAVHMVIVAIACLLVLWFTMSGADYSAISRGILRAPADQGVYDDDVIRWGVIATIFWGMAGFIVGLYIALQLAFPVLNLNLEYTTFGRLRPLHTSAVIFAFGGNALLATSFYIVQRTCRARLAFPGLAKFVFWGYQLFIVLAATGYLLGITQSKEYAEPEWYVDLWLAVVWISYGVVFIGTIAKRSEPHIYVANWFFLSFILTVAMLHVVNALTIPVSLLGSKSYSAFAGVQDALTQWWYGHNAVGFFLTAGFLAMMYYFVPKQAERPVYSYRLSIIHFWSLIFLYIWAGPHHLHYTALPDWAQTLGMVFSIMLWMPSWGGMINGLMTLNGAWDKIRTDPIIRMMVLALAFYGMSTFEGPMLSIKAVNSLSHYTDWTIGHVHSGALGWNGMITFAAIYYLVPRLWGVPRLYSLRMVNWHFWLATIGIVLYAASMWVAGIMQGLLWREYGSDGYLVYSFSEVIDAMLPMYLIRAAGGLMYLAGAGVLVYNVWRTILGHQREEKSMTETPHDIEADRPVVPQAVPAE</sequence>
<dbReference type="Gene3D" id="1.20.210.10">
    <property type="entry name" value="Cytochrome c oxidase-like, subunit I domain"/>
    <property type="match status" value="1"/>
</dbReference>
<accession>A0AA97F8P2</accession>
<dbReference type="Pfam" id="PF00115">
    <property type="entry name" value="COX1"/>
    <property type="match status" value="1"/>
</dbReference>
<evidence type="ECO:0000256" key="9">
    <source>
        <dbReference type="ARBA" id="ARBA00022660"/>
    </source>
</evidence>
<evidence type="ECO:0000256" key="16">
    <source>
        <dbReference type="ARBA" id="ARBA00023008"/>
    </source>
</evidence>
<feature type="transmembrane region" description="Helical" evidence="22">
    <location>
        <begin position="370"/>
        <end position="386"/>
    </location>
</feature>
<evidence type="ECO:0000256" key="18">
    <source>
        <dbReference type="ARBA" id="ARBA00047816"/>
    </source>
</evidence>